<reference evidence="2 3" key="1">
    <citation type="submission" date="2023-11" db="EMBL/GenBank/DDBJ databases">
        <title>Halocaridina rubra genome assembly.</title>
        <authorList>
            <person name="Smith C."/>
        </authorList>
    </citation>
    <scope>NUCLEOTIDE SEQUENCE [LARGE SCALE GENOMIC DNA]</scope>
    <source>
        <strain evidence="2">EP-1</strain>
        <tissue evidence="2">Whole</tissue>
    </source>
</reference>
<accession>A0AAN8WD71</accession>
<organism evidence="2 3">
    <name type="scientific">Halocaridina rubra</name>
    <name type="common">Hawaiian red shrimp</name>
    <dbReference type="NCBI Taxonomy" id="373956"/>
    <lineage>
        <taxon>Eukaryota</taxon>
        <taxon>Metazoa</taxon>
        <taxon>Ecdysozoa</taxon>
        <taxon>Arthropoda</taxon>
        <taxon>Crustacea</taxon>
        <taxon>Multicrustacea</taxon>
        <taxon>Malacostraca</taxon>
        <taxon>Eumalacostraca</taxon>
        <taxon>Eucarida</taxon>
        <taxon>Decapoda</taxon>
        <taxon>Pleocyemata</taxon>
        <taxon>Caridea</taxon>
        <taxon>Atyoidea</taxon>
        <taxon>Atyidae</taxon>
        <taxon>Halocaridina</taxon>
    </lineage>
</organism>
<feature type="region of interest" description="Disordered" evidence="1">
    <location>
        <begin position="93"/>
        <end position="113"/>
    </location>
</feature>
<proteinExistence type="predicted"/>
<gene>
    <name evidence="2" type="ORF">SK128_022656</name>
</gene>
<sequence length="175" mass="19143">MLPDTEHDGTVTGSCHLELLQIPRTCLQTLPATATVTPDRSQMSPALGWFQATLKFGNMSYVVKIQGNGQLSTGLLYPLVQVCLRIKSGPPGCPTQEDGQSPHVDSPERGHCSLRHSHTSADPVCLSESDALLSYWQMELAKEDWHITTFITQYGRFKHCRGPMGFAATGDAICL</sequence>
<evidence type="ECO:0000313" key="2">
    <source>
        <dbReference type="EMBL" id="KAK7053096.1"/>
    </source>
</evidence>
<dbReference type="EMBL" id="JAXCGZ010021386">
    <property type="protein sequence ID" value="KAK7053096.1"/>
    <property type="molecule type" value="Genomic_DNA"/>
</dbReference>
<evidence type="ECO:0000313" key="3">
    <source>
        <dbReference type="Proteomes" id="UP001381693"/>
    </source>
</evidence>
<dbReference type="Proteomes" id="UP001381693">
    <property type="component" value="Unassembled WGS sequence"/>
</dbReference>
<comment type="caution">
    <text evidence="2">The sequence shown here is derived from an EMBL/GenBank/DDBJ whole genome shotgun (WGS) entry which is preliminary data.</text>
</comment>
<evidence type="ECO:0000256" key="1">
    <source>
        <dbReference type="SAM" id="MobiDB-lite"/>
    </source>
</evidence>
<dbReference type="AlphaFoldDB" id="A0AAN8WD71"/>
<protein>
    <submittedName>
        <fullName evidence="2">Uncharacterized protein</fullName>
    </submittedName>
</protein>
<name>A0AAN8WD71_HALRR</name>
<keyword evidence="3" id="KW-1185">Reference proteome</keyword>